<evidence type="ECO:0000256" key="7">
    <source>
        <dbReference type="ARBA" id="ARBA00022989"/>
    </source>
</evidence>
<keyword evidence="10" id="KW-0325">Glycoprotein</keyword>
<dbReference type="PANTHER" id="PTHR11214:SF376">
    <property type="entry name" value="HEXOSYLTRANSFERASE"/>
    <property type="match status" value="1"/>
</dbReference>
<comment type="subcellular location">
    <subcellularLocation>
        <location evidence="1 11">Golgi apparatus membrane</location>
        <topology evidence="1 11">Single-pass type II membrane protein</topology>
    </subcellularLocation>
</comment>
<protein>
    <recommendedName>
        <fullName evidence="11">Hexosyltransferase</fullName>
        <ecNumber evidence="11">2.4.1.-</ecNumber>
    </recommendedName>
</protein>
<evidence type="ECO:0000256" key="11">
    <source>
        <dbReference type="RuleBase" id="RU363063"/>
    </source>
</evidence>
<keyword evidence="5" id="KW-0812">Transmembrane</keyword>
<comment type="similarity">
    <text evidence="2 11">Belongs to the glycosyltransferase 31 family.</text>
</comment>
<evidence type="ECO:0000256" key="3">
    <source>
        <dbReference type="ARBA" id="ARBA00022676"/>
    </source>
</evidence>
<evidence type="ECO:0000256" key="2">
    <source>
        <dbReference type="ARBA" id="ARBA00008661"/>
    </source>
</evidence>
<gene>
    <name evidence="12" type="ORF">PYX00_001704</name>
</gene>
<evidence type="ECO:0000313" key="12">
    <source>
        <dbReference type="EMBL" id="KAL0280409.1"/>
    </source>
</evidence>
<reference evidence="12" key="1">
    <citation type="journal article" date="2024" name="Gigascience">
        <title>Chromosome-level genome of the poultry shaft louse Menopon gallinae provides insight into the host-switching and adaptive evolution of parasitic lice.</title>
        <authorList>
            <person name="Xu Y."/>
            <person name="Ma L."/>
            <person name="Liu S."/>
            <person name="Liang Y."/>
            <person name="Liu Q."/>
            <person name="He Z."/>
            <person name="Tian L."/>
            <person name="Duan Y."/>
            <person name="Cai W."/>
            <person name="Li H."/>
            <person name="Song F."/>
        </authorList>
    </citation>
    <scope>NUCLEOTIDE SEQUENCE</scope>
    <source>
        <strain evidence="12">Cailab_2023a</strain>
    </source>
</reference>
<keyword evidence="9" id="KW-0472">Membrane</keyword>
<dbReference type="EMBL" id="JARGDH010000001">
    <property type="protein sequence ID" value="KAL0280409.1"/>
    <property type="molecule type" value="Genomic_DNA"/>
</dbReference>
<dbReference type="AlphaFoldDB" id="A0AAW2IDT5"/>
<evidence type="ECO:0000256" key="4">
    <source>
        <dbReference type="ARBA" id="ARBA00022679"/>
    </source>
</evidence>
<evidence type="ECO:0000256" key="10">
    <source>
        <dbReference type="ARBA" id="ARBA00023180"/>
    </source>
</evidence>
<proteinExistence type="inferred from homology"/>
<keyword evidence="7" id="KW-1133">Transmembrane helix</keyword>
<comment type="caution">
    <text evidence="12">The sequence shown here is derived from an EMBL/GenBank/DDBJ whole genome shotgun (WGS) entry which is preliminary data.</text>
</comment>
<keyword evidence="8 11" id="KW-0333">Golgi apparatus</keyword>
<dbReference type="FunFam" id="3.90.550.50:FF:000001">
    <property type="entry name" value="Hexosyltransferase"/>
    <property type="match status" value="1"/>
</dbReference>
<evidence type="ECO:0000256" key="9">
    <source>
        <dbReference type="ARBA" id="ARBA00023136"/>
    </source>
</evidence>
<evidence type="ECO:0000256" key="8">
    <source>
        <dbReference type="ARBA" id="ARBA00023034"/>
    </source>
</evidence>
<evidence type="ECO:0000256" key="1">
    <source>
        <dbReference type="ARBA" id="ARBA00004323"/>
    </source>
</evidence>
<keyword evidence="4" id="KW-0808">Transferase</keyword>
<dbReference type="InterPro" id="IPR002659">
    <property type="entry name" value="Glyco_trans_31"/>
</dbReference>
<name>A0AAW2IDT5_9NEOP</name>
<dbReference type="Gene3D" id="3.90.550.50">
    <property type="match status" value="1"/>
</dbReference>
<dbReference type="GO" id="GO:0016758">
    <property type="term" value="F:hexosyltransferase activity"/>
    <property type="evidence" value="ECO:0007669"/>
    <property type="project" value="InterPro"/>
</dbReference>
<sequence>MNNVVICNDSDPLLIVIVHSHPNNFLKRSTIRNTWGSVVSSRFKLLFLVGISENKRLQSSLDEENKLYRDLIQGNFVDAYRNMTYKHVMGLKWVYYFCPNSRYILKADDDVFVNSPAMLDYISKKLLPYSVKNLLLCSPNINTPAKRSSRSKWRVTFREYAFPMYPTYCEGFAIMYSPDVVYTLYAHAQSENYFWIDDVHITGLLAAKAKLRHSSFGSSMLHADELQRVLNDDSGNYSYLVGPSNLKEDVITKLWEKVSHSPNETKS</sequence>
<keyword evidence="6" id="KW-0735">Signal-anchor</keyword>
<dbReference type="PANTHER" id="PTHR11214">
    <property type="entry name" value="BETA-1,3-N-ACETYLGLUCOSAMINYLTRANSFERASE"/>
    <property type="match status" value="1"/>
</dbReference>
<dbReference type="GO" id="GO:0006493">
    <property type="term" value="P:protein O-linked glycosylation"/>
    <property type="evidence" value="ECO:0007669"/>
    <property type="project" value="TreeGrafter"/>
</dbReference>
<dbReference type="EC" id="2.4.1.-" evidence="11"/>
<keyword evidence="3 11" id="KW-0328">Glycosyltransferase</keyword>
<evidence type="ECO:0000256" key="5">
    <source>
        <dbReference type="ARBA" id="ARBA00022692"/>
    </source>
</evidence>
<evidence type="ECO:0000256" key="6">
    <source>
        <dbReference type="ARBA" id="ARBA00022968"/>
    </source>
</evidence>
<dbReference type="GO" id="GO:0000139">
    <property type="term" value="C:Golgi membrane"/>
    <property type="evidence" value="ECO:0007669"/>
    <property type="project" value="UniProtKB-SubCell"/>
</dbReference>
<accession>A0AAW2IDT5</accession>
<dbReference type="Pfam" id="PF01762">
    <property type="entry name" value="Galactosyl_T"/>
    <property type="match status" value="1"/>
</dbReference>
<organism evidence="12">
    <name type="scientific">Menopon gallinae</name>
    <name type="common">poultry shaft louse</name>
    <dbReference type="NCBI Taxonomy" id="328185"/>
    <lineage>
        <taxon>Eukaryota</taxon>
        <taxon>Metazoa</taxon>
        <taxon>Ecdysozoa</taxon>
        <taxon>Arthropoda</taxon>
        <taxon>Hexapoda</taxon>
        <taxon>Insecta</taxon>
        <taxon>Pterygota</taxon>
        <taxon>Neoptera</taxon>
        <taxon>Paraneoptera</taxon>
        <taxon>Psocodea</taxon>
        <taxon>Troctomorpha</taxon>
        <taxon>Phthiraptera</taxon>
        <taxon>Amblycera</taxon>
        <taxon>Menoponidae</taxon>
        <taxon>Menopon</taxon>
    </lineage>
</organism>